<protein>
    <submittedName>
        <fullName evidence="1">DUF4893 domain-containing protein</fullName>
    </submittedName>
</protein>
<name>A0A845Q8R9_9HYPH</name>
<proteinExistence type="predicted"/>
<dbReference type="Proteomes" id="UP000470384">
    <property type="component" value="Unassembled WGS sequence"/>
</dbReference>
<dbReference type="AlphaFoldDB" id="A0A845Q8R9"/>
<evidence type="ECO:0000313" key="2">
    <source>
        <dbReference type="Proteomes" id="UP000470384"/>
    </source>
</evidence>
<reference evidence="1 2" key="1">
    <citation type="journal article" date="2016" name="Int. J. Syst. Evol. Microbiol.">
        <title>Pyruvatibacter mobilis gen. nov., sp. nov., a marine bacterium from the culture broth of Picochlorum sp. 122.</title>
        <authorList>
            <person name="Wang G."/>
            <person name="Tang M."/>
            <person name="Wu H."/>
            <person name="Dai S."/>
            <person name="Li T."/>
            <person name="Chen C."/>
            <person name="He H."/>
            <person name="Fan J."/>
            <person name="Xiang W."/>
            <person name="Li X."/>
        </authorList>
    </citation>
    <scope>NUCLEOTIDE SEQUENCE [LARGE SCALE GENOMIC DNA]</scope>
    <source>
        <strain evidence="1 2">GYP-11</strain>
    </source>
</reference>
<gene>
    <name evidence="1" type="ORF">GTQ45_04860</name>
</gene>
<accession>A0A845Q8R9</accession>
<sequence length="192" mass="21259">MAIPAATMAMAAEWRETAHAYDVERIETLGAAIAQGNDEAEGHGSGYEQAVAIQFINAPVGTFDDQAAIGAWQCRTIKVGGSLARLVVYDWFKCRITRDSGGLVVEKLTGSQNFKGRLYTDGPNRRILLAGGFHGYEKPRPYQAPDSADGMSPDNRDKVAVAEMLGPDWLRFTFPWPARESTYDIIEFRRDR</sequence>
<keyword evidence="2" id="KW-1185">Reference proteome</keyword>
<dbReference type="InterPro" id="IPR032609">
    <property type="entry name" value="DUF4893"/>
</dbReference>
<organism evidence="1 2">
    <name type="scientific">Pyruvatibacter mobilis</name>
    <dbReference type="NCBI Taxonomy" id="1712261"/>
    <lineage>
        <taxon>Bacteria</taxon>
        <taxon>Pseudomonadati</taxon>
        <taxon>Pseudomonadota</taxon>
        <taxon>Alphaproteobacteria</taxon>
        <taxon>Hyphomicrobiales</taxon>
        <taxon>Parvibaculaceae</taxon>
        <taxon>Pyruvatibacter</taxon>
    </lineage>
</organism>
<comment type="caution">
    <text evidence="1">The sequence shown here is derived from an EMBL/GenBank/DDBJ whole genome shotgun (WGS) entry which is preliminary data.</text>
</comment>
<dbReference type="EMBL" id="WXYQ01000004">
    <property type="protein sequence ID" value="NBG95055.1"/>
    <property type="molecule type" value="Genomic_DNA"/>
</dbReference>
<evidence type="ECO:0000313" key="1">
    <source>
        <dbReference type="EMBL" id="NBG95055.1"/>
    </source>
</evidence>
<dbReference type="OrthoDB" id="9153930at2"/>
<dbReference type="Pfam" id="PF16233">
    <property type="entry name" value="DUF4893"/>
    <property type="match status" value="1"/>
</dbReference>